<dbReference type="InterPro" id="IPR013083">
    <property type="entry name" value="Znf_RING/FYVE/PHD"/>
</dbReference>
<dbReference type="InterPro" id="IPR011011">
    <property type="entry name" value="Znf_FYVE_PHD"/>
</dbReference>
<accession>A0AAD8P459</accession>
<comment type="caution">
    <text evidence="10">The sequence shown here is derived from an EMBL/GenBank/DDBJ whole genome shotgun (WGS) entry which is preliminary data.</text>
</comment>
<keyword evidence="3 7" id="KW-0863">Zinc-finger</keyword>
<evidence type="ECO:0000313" key="11">
    <source>
        <dbReference type="Proteomes" id="UP001229421"/>
    </source>
</evidence>
<gene>
    <name evidence="10" type="ORF">QVD17_09699</name>
</gene>
<dbReference type="InterPro" id="IPR019787">
    <property type="entry name" value="Znf_PHD-finger"/>
</dbReference>
<evidence type="ECO:0000256" key="2">
    <source>
        <dbReference type="ARBA" id="ARBA00022723"/>
    </source>
</evidence>
<name>A0AAD8P459_TARER</name>
<feature type="domain" description="PHD-type" evidence="9">
    <location>
        <begin position="454"/>
        <end position="506"/>
    </location>
</feature>
<reference evidence="10" key="1">
    <citation type="journal article" date="2023" name="bioRxiv">
        <title>Improved chromosome-level genome assembly for marigold (Tagetes erecta).</title>
        <authorList>
            <person name="Jiang F."/>
            <person name="Yuan L."/>
            <person name="Wang S."/>
            <person name="Wang H."/>
            <person name="Xu D."/>
            <person name="Wang A."/>
            <person name="Fan W."/>
        </authorList>
    </citation>
    <scope>NUCLEOTIDE SEQUENCE</scope>
    <source>
        <strain evidence="10">WSJ</strain>
        <tissue evidence="10">Leaf</tissue>
    </source>
</reference>
<evidence type="ECO:0000259" key="9">
    <source>
        <dbReference type="PROSITE" id="PS50016"/>
    </source>
</evidence>
<dbReference type="InterPro" id="IPR019786">
    <property type="entry name" value="Zinc_finger_PHD-type_CS"/>
</dbReference>
<dbReference type="Gene3D" id="3.30.40.10">
    <property type="entry name" value="Zinc/RING finger domain, C3HC4 (zinc finger)"/>
    <property type="match status" value="1"/>
</dbReference>
<dbReference type="Pfam" id="PF00628">
    <property type="entry name" value="PHD"/>
    <property type="match status" value="1"/>
</dbReference>
<evidence type="ECO:0000256" key="5">
    <source>
        <dbReference type="ARBA" id="ARBA00023117"/>
    </source>
</evidence>
<dbReference type="GO" id="GO:0005634">
    <property type="term" value="C:nucleus"/>
    <property type="evidence" value="ECO:0007669"/>
    <property type="project" value="UniProtKB-SubCell"/>
</dbReference>
<dbReference type="SUPFAM" id="SSF57903">
    <property type="entry name" value="FYVE/PHD zinc finger"/>
    <property type="match status" value="1"/>
</dbReference>
<proteinExistence type="predicted"/>
<keyword evidence="2" id="KW-0479">Metal-binding</keyword>
<evidence type="ECO:0000256" key="8">
    <source>
        <dbReference type="SAM" id="MobiDB-lite"/>
    </source>
</evidence>
<dbReference type="InterPro" id="IPR028942">
    <property type="entry name" value="WHIM1_dom"/>
</dbReference>
<evidence type="ECO:0000256" key="4">
    <source>
        <dbReference type="ARBA" id="ARBA00022833"/>
    </source>
</evidence>
<dbReference type="CDD" id="cd15519">
    <property type="entry name" value="PHD1_Lid2p_like"/>
    <property type="match status" value="1"/>
</dbReference>
<dbReference type="AlphaFoldDB" id="A0AAD8P459"/>
<dbReference type="Pfam" id="PF15612">
    <property type="entry name" value="WHIM1"/>
    <property type="match status" value="1"/>
</dbReference>
<dbReference type="Pfam" id="PF02791">
    <property type="entry name" value="DDT"/>
    <property type="match status" value="1"/>
</dbReference>
<dbReference type="GO" id="GO:0000785">
    <property type="term" value="C:chromatin"/>
    <property type="evidence" value="ECO:0007669"/>
    <property type="project" value="UniProtKB-ARBA"/>
</dbReference>
<keyword evidence="11" id="KW-1185">Reference proteome</keyword>
<dbReference type="PROSITE" id="PS01359">
    <property type="entry name" value="ZF_PHD_1"/>
    <property type="match status" value="1"/>
</dbReference>
<keyword evidence="6" id="KW-0539">Nucleus</keyword>
<dbReference type="GO" id="GO:0008270">
    <property type="term" value="F:zinc ion binding"/>
    <property type="evidence" value="ECO:0007669"/>
    <property type="project" value="UniProtKB-KW"/>
</dbReference>
<dbReference type="Proteomes" id="UP001229421">
    <property type="component" value="Unassembled WGS sequence"/>
</dbReference>
<evidence type="ECO:0000256" key="1">
    <source>
        <dbReference type="ARBA" id="ARBA00004123"/>
    </source>
</evidence>
<dbReference type="InterPro" id="IPR018501">
    <property type="entry name" value="DDT_dom"/>
</dbReference>
<evidence type="ECO:0000313" key="10">
    <source>
        <dbReference type="EMBL" id="KAK1432798.1"/>
    </source>
</evidence>
<dbReference type="EMBL" id="JAUHHV010000002">
    <property type="protein sequence ID" value="KAK1432798.1"/>
    <property type="molecule type" value="Genomic_DNA"/>
</dbReference>
<keyword evidence="5" id="KW-0103">Bromodomain</keyword>
<dbReference type="InterPro" id="IPR036427">
    <property type="entry name" value="Bromodomain-like_sf"/>
</dbReference>
<comment type="subcellular location">
    <subcellularLocation>
        <location evidence="1">Nucleus</location>
    </subcellularLocation>
</comment>
<evidence type="ECO:0000256" key="3">
    <source>
        <dbReference type="ARBA" id="ARBA00022771"/>
    </source>
</evidence>
<evidence type="ECO:0000256" key="6">
    <source>
        <dbReference type="ARBA" id="ARBA00023242"/>
    </source>
</evidence>
<organism evidence="10 11">
    <name type="scientific">Tagetes erecta</name>
    <name type="common">African marigold</name>
    <dbReference type="NCBI Taxonomy" id="13708"/>
    <lineage>
        <taxon>Eukaryota</taxon>
        <taxon>Viridiplantae</taxon>
        <taxon>Streptophyta</taxon>
        <taxon>Embryophyta</taxon>
        <taxon>Tracheophyta</taxon>
        <taxon>Spermatophyta</taxon>
        <taxon>Magnoliopsida</taxon>
        <taxon>eudicotyledons</taxon>
        <taxon>Gunneridae</taxon>
        <taxon>Pentapetalae</taxon>
        <taxon>asterids</taxon>
        <taxon>campanulids</taxon>
        <taxon>Asterales</taxon>
        <taxon>Asteraceae</taxon>
        <taxon>Asteroideae</taxon>
        <taxon>Heliantheae alliance</taxon>
        <taxon>Tageteae</taxon>
        <taxon>Tagetes</taxon>
    </lineage>
</organism>
<dbReference type="SUPFAM" id="SSF47370">
    <property type="entry name" value="Bromodomain"/>
    <property type="match status" value="1"/>
</dbReference>
<dbReference type="Gene3D" id="1.20.920.10">
    <property type="entry name" value="Bromodomain-like"/>
    <property type="match status" value="1"/>
</dbReference>
<dbReference type="PANTHER" id="PTHR47162:SF8">
    <property type="entry name" value="METHYL-CPG-BINDING DOMAIN-CONTAINING PROTEIN 9"/>
    <property type="match status" value="1"/>
</dbReference>
<sequence length="940" mass="105745">MNMEIIEESVSNEQSFPQGGLVSSRLSSHAVGNLLEVHDFLCCFREVIGLKEPISFEELEQELLCPWAHGVGKSPILEAVETFVHSELLPKLVSKLLEKIASVVNTKSGVKVQFDMLPINALTWPEVVRRYIMAYLLMGGRPGSLKSAESNMTKLIHCLQSDCGIFCWSSTNAAGIDLDAQLLGRAINKVFGKVKSNNTLSMATKGDSSDGSVPEWAKVLDPVKKLPTNVGSKIRNCIYEALKKNPPGWAKEELEASISKDVYKGNASGPTKRAVINVLKTAASPVHLRPVSLDVNIRRRSCELLISKIIMKKCRSVLRAVAADHDRRKDFSKIMRNNLNSNDFEVVFESTSRRPLDFPTVDLRLLHDTYHGSPQAFLEDVRELWTNIKKSQTNASSLAKLVVDMSKDFNLKYDNEVEPLLIKLSEYNMKGVEVEKELEELLTSIEIPKMSLEAGICKVCGINENDDKVLLCDTEWCNAEYHTYCLNPPLSDIPQGNWYCPECKEPVDDQPITEHILQFVDKSCCEEVGQLMDIVAALEETEYGQLEAHKKLSLLKFLVDRSLDTDLIRMNIAEVRTKVVKKFLGIDSNGRIYWGFPYVSSNCGIVINGSNNAKTSPFDHPTSHSQYDNCGEWYLVQTDQEIRKLVDYLAISDPYVTELRDSILQWQETMLQSGQHTCSKKAVGGETSSSTHLNISLDNCRLATNATVLLEDQYGFNMEPNAATSIKRPRAKNMAKGHRCDCLEPIFPSRYHCVNCHETFFTSVELQYHKNSTCEITLETGHLGRNFSVPESSSKSLFGNAQHILRQLLINLLDMEAALPDEAKRRSMASHNWRSAWCSFVKSANTIYELVEATLALETMIKTKYVNNTWWWHWSSVSAASKTSTIHALACRIYTLDAAIKYQKNPTTSNKQQSRKMKQMPEKAKEPEEHVDRTDCASGL</sequence>
<evidence type="ECO:0000256" key="7">
    <source>
        <dbReference type="PROSITE-ProRule" id="PRU00146"/>
    </source>
</evidence>
<dbReference type="InterPro" id="IPR001965">
    <property type="entry name" value="Znf_PHD"/>
</dbReference>
<feature type="region of interest" description="Disordered" evidence="8">
    <location>
        <begin position="905"/>
        <end position="940"/>
    </location>
</feature>
<dbReference type="SMART" id="SM00249">
    <property type="entry name" value="PHD"/>
    <property type="match status" value="1"/>
</dbReference>
<feature type="compositionally biased region" description="Basic and acidic residues" evidence="8">
    <location>
        <begin position="919"/>
        <end position="940"/>
    </location>
</feature>
<dbReference type="PROSITE" id="PS50016">
    <property type="entry name" value="ZF_PHD_2"/>
    <property type="match status" value="1"/>
</dbReference>
<dbReference type="PANTHER" id="PTHR47162">
    <property type="entry name" value="OS02G0192300 PROTEIN"/>
    <property type="match status" value="1"/>
</dbReference>
<keyword evidence="4" id="KW-0862">Zinc</keyword>
<protein>
    <recommendedName>
        <fullName evidence="9">PHD-type domain-containing protein</fullName>
    </recommendedName>
</protein>